<dbReference type="EC" id="3.5.4.26" evidence="12"/>
<dbReference type="PANTHER" id="PTHR38011:SF7">
    <property type="entry name" value="2,5-DIAMINO-6-RIBOSYLAMINO-4(3H)-PYRIMIDINONE 5'-PHOSPHATE REDUCTASE"/>
    <property type="match status" value="1"/>
</dbReference>
<dbReference type="PIRSF" id="PIRSF006769">
    <property type="entry name" value="RibD"/>
    <property type="match status" value="1"/>
</dbReference>
<evidence type="ECO:0000256" key="7">
    <source>
        <dbReference type="ARBA" id="ARBA00022723"/>
    </source>
</evidence>
<comment type="similarity">
    <text evidence="4 12">In the N-terminal section; belongs to the cytidine and deoxycytidylate deaminase family.</text>
</comment>
<evidence type="ECO:0000256" key="6">
    <source>
        <dbReference type="ARBA" id="ARBA00022619"/>
    </source>
</evidence>
<dbReference type="Pfam" id="PF00383">
    <property type="entry name" value="dCMP_cyt_deam_1"/>
    <property type="match status" value="1"/>
</dbReference>
<evidence type="ECO:0000256" key="9">
    <source>
        <dbReference type="ARBA" id="ARBA00022857"/>
    </source>
</evidence>
<dbReference type="OrthoDB" id="9800865at2"/>
<accession>A0A1I3UGW7</accession>
<keyword evidence="9 12" id="KW-0521">NADP</keyword>
<reference evidence="18" key="1">
    <citation type="submission" date="2016-10" db="EMBL/GenBank/DDBJ databases">
        <authorList>
            <person name="Varghese N."/>
            <person name="Submissions S."/>
        </authorList>
    </citation>
    <scope>NUCLEOTIDE SEQUENCE [LARGE SCALE GENOMIC DNA]</scope>
    <source>
        <strain evidence="18">DSM 5918</strain>
    </source>
</reference>
<dbReference type="RefSeq" id="WP_092374419.1">
    <property type="nucleotide sequence ID" value="NZ_FORX01000007.1"/>
</dbReference>
<dbReference type="GO" id="GO:0008835">
    <property type="term" value="F:diaminohydroxyphosphoribosylaminopyrimidine deaminase activity"/>
    <property type="evidence" value="ECO:0007669"/>
    <property type="project" value="UniProtKB-EC"/>
</dbReference>
<evidence type="ECO:0000256" key="10">
    <source>
        <dbReference type="ARBA" id="ARBA00023002"/>
    </source>
</evidence>
<comment type="catalytic activity">
    <reaction evidence="12">
        <text>5-amino-6-(5-phospho-D-ribitylamino)uracil + NADP(+) = 5-amino-6-(5-phospho-D-ribosylamino)uracil + NADPH + H(+)</text>
        <dbReference type="Rhea" id="RHEA:17845"/>
        <dbReference type="ChEBI" id="CHEBI:15378"/>
        <dbReference type="ChEBI" id="CHEBI:57783"/>
        <dbReference type="ChEBI" id="CHEBI:58349"/>
        <dbReference type="ChEBI" id="CHEBI:58421"/>
        <dbReference type="ChEBI" id="CHEBI:58453"/>
        <dbReference type="EC" id="1.1.1.193"/>
    </reaction>
</comment>
<feature type="binding site" evidence="14">
    <location>
        <begin position="306"/>
        <end position="312"/>
    </location>
    <ligand>
        <name>NADP(+)</name>
        <dbReference type="ChEBI" id="CHEBI:58349"/>
    </ligand>
</feature>
<evidence type="ECO:0000256" key="1">
    <source>
        <dbReference type="ARBA" id="ARBA00002151"/>
    </source>
</evidence>
<keyword evidence="12" id="KW-0378">Hydrolase</keyword>
<feature type="binding site" evidence="14">
    <location>
        <position position="211"/>
    </location>
    <ligand>
        <name>substrate</name>
    </ligand>
</feature>
<dbReference type="Gene3D" id="3.40.140.10">
    <property type="entry name" value="Cytidine Deaminase, domain 2"/>
    <property type="match status" value="1"/>
</dbReference>
<evidence type="ECO:0000256" key="15">
    <source>
        <dbReference type="PIRSR" id="PIRSR006769-3"/>
    </source>
</evidence>
<dbReference type="GO" id="GO:0009231">
    <property type="term" value="P:riboflavin biosynthetic process"/>
    <property type="evidence" value="ECO:0007669"/>
    <property type="project" value="UniProtKB-UniPathway"/>
</dbReference>
<comment type="pathway">
    <text evidence="3 12">Cofactor biosynthesis; riboflavin biosynthesis; 5-amino-6-(D-ribitylamino)uracil from GTP: step 3/4.</text>
</comment>
<evidence type="ECO:0000256" key="14">
    <source>
        <dbReference type="PIRSR" id="PIRSR006769-2"/>
    </source>
</evidence>
<dbReference type="InterPro" id="IPR004794">
    <property type="entry name" value="Eubact_RibD"/>
</dbReference>
<dbReference type="UniPathway" id="UPA00275">
    <property type="reaction ID" value="UER00401"/>
</dbReference>
<evidence type="ECO:0000256" key="3">
    <source>
        <dbReference type="ARBA" id="ARBA00004910"/>
    </source>
</evidence>
<dbReference type="AlphaFoldDB" id="A0A1I3UGW7"/>
<keyword evidence="10 12" id="KW-0560">Oxidoreductase</keyword>
<feature type="binding site" evidence="14">
    <location>
        <position position="304"/>
    </location>
    <ligand>
        <name>substrate</name>
    </ligand>
</feature>
<feature type="binding site" evidence="14">
    <location>
        <position position="188"/>
    </location>
    <ligand>
        <name>substrate</name>
    </ligand>
</feature>
<comment type="pathway">
    <text evidence="2 12">Cofactor biosynthesis; riboflavin biosynthesis; 5-amino-6-(D-ribitylamino)uracil from GTP: step 2/4.</text>
</comment>
<comment type="catalytic activity">
    <reaction evidence="12">
        <text>2,5-diamino-6-hydroxy-4-(5-phosphoribosylamino)-pyrimidine + H2O + H(+) = 5-amino-6-(5-phospho-D-ribosylamino)uracil + NH4(+)</text>
        <dbReference type="Rhea" id="RHEA:21868"/>
        <dbReference type="ChEBI" id="CHEBI:15377"/>
        <dbReference type="ChEBI" id="CHEBI:15378"/>
        <dbReference type="ChEBI" id="CHEBI:28938"/>
        <dbReference type="ChEBI" id="CHEBI:58453"/>
        <dbReference type="ChEBI" id="CHEBI:58614"/>
        <dbReference type="EC" id="3.5.4.26"/>
    </reaction>
</comment>
<feature type="binding site" evidence="14">
    <location>
        <position position="204"/>
    </location>
    <ligand>
        <name>NADP(+)</name>
        <dbReference type="ChEBI" id="CHEBI:58349"/>
    </ligand>
</feature>
<gene>
    <name evidence="17" type="ORF">SAMN04488082_107126</name>
</gene>
<feature type="binding site" evidence="15">
    <location>
        <position position="88"/>
    </location>
    <ligand>
        <name>Zn(2+)</name>
        <dbReference type="ChEBI" id="CHEBI:29105"/>
        <note>catalytic</note>
    </ligand>
</feature>
<dbReference type="SUPFAM" id="SSF53927">
    <property type="entry name" value="Cytidine deaminase-like"/>
    <property type="match status" value="1"/>
</dbReference>
<keyword evidence="18" id="KW-1185">Reference proteome</keyword>
<feature type="binding site" evidence="14">
    <location>
        <position position="174"/>
    </location>
    <ligand>
        <name>NADP(+)</name>
        <dbReference type="ChEBI" id="CHEBI:58349"/>
    </ligand>
</feature>
<dbReference type="PROSITE" id="PS00903">
    <property type="entry name" value="CYT_DCMP_DEAMINASES_1"/>
    <property type="match status" value="1"/>
</dbReference>
<dbReference type="GO" id="GO:0008703">
    <property type="term" value="F:5-amino-6-(5-phosphoribosylamino)uracil reductase activity"/>
    <property type="evidence" value="ECO:0007669"/>
    <property type="project" value="UniProtKB-EC"/>
</dbReference>
<evidence type="ECO:0000256" key="5">
    <source>
        <dbReference type="ARBA" id="ARBA00007417"/>
    </source>
</evidence>
<dbReference type="Pfam" id="PF01872">
    <property type="entry name" value="RibD_C"/>
    <property type="match status" value="1"/>
</dbReference>
<dbReference type="InterPro" id="IPR024072">
    <property type="entry name" value="DHFR-like_dom_sf"/>
</dbReference>
<dbReference type="InterPro" id="IPR050765">
    <property type="entry name" value="Riboflavin_Biosynth_HTPR"/>
</dbReference>
<evidence type="ECO:0000256" key="8">
    <source>
        <dbReference type="ARBA" id="ARBA00022833"/>
    </source>
</evidence>
<feature type="binding site" evidence="15">
    <location>
        <position position="51"/>
    </location>
    <ligand>
        <name>Zn(2+)</name>
        <dbReference type="ChEBI" id="CHEBI:29105"/>
        <note>catalytic</note>
    </ligand>
</feature>
<comment type="function">
    <text evidence="1 12">Converts 2,5-diamino-6-(ribosylamino)-4(3h)-pyrimidinone 5'-phosphate into 5-amino-6-(ribosylamino)-2,4(1h,3h)-pyrimidinedione 5'-phosphate.</text>
</comment>
<evidence type="ECO:0000313" key="17">
    <source>
        <dbReference type="EMBL" id="SFJ81027.1"/>
    </source>
</evidence>
<evidence type="ECO:0000259" key="16">
    <source>
        <dbReference type="PROSITE" id="PS51747"/>
    </source>
</evidence>
<dbReference type="InterPro" id="IPR002734">
    <property type="entry name" value="RibDG_C"/>
</dbReference>
<keyword evidence="8 12" id="KW-0862">Zinc</keyword>
<protein>
    <recommendedName>
        <fullName evidence="12">Riboflavin biosynthesis protein RibD</fullName>
    </recommendedName>
    <domain>
        <recommendedName>
            <fullName evidence="12">Diaminohydroxyphosphoribosylaminopyrimidine deaminase</fullName>
            <shortName evidence="12">DRAP deaminase</shortName>
            <ecNumber evidence="12">3.5.4.26</ecNumber>
        </recommendedName>
        <alternativeName>
            <fullName evidence="12">Riboflavin-specific deaminase</fullName>
        </alternativeName>
    </domain>
    <domain>
        <recommendedName>
            <fullName evidence="12">5-amino-6-(5-phosphoribosylamino)uracil reductase</fullName>
            <ecNumber evidence="12">1.1.1.193</ecNumber>
        </recommendedName>
        <alternativeName>
            <fullName evidence="12">HTP reductase</fullName>
        </alternativeName>
    </domain>
</protein>
<dbReference type="EC" id="1.1.1.193" evidence="12"/>
<dbReference type="Gene3D" id="3.40.430.10">
    <property type="entry name" value="Dihydrofolate Reductase, subunit A"/>
    <property type="match status" value="1"/>
</dbReference>
<evidence type="ECO:0000256" key="11">
    <source>
        <dbReference type="ARBA" id="ARBA00023268"/>
    </source>
</evidence>
<sequence>MRDENVFMDRAIRLAEKGRGRTAPNPCVGAVLVRGGEIVAEGWHTACGQPHAEVEALRDARAKGIDPSGCTLYVTLEPCNHHGKTPPCTQAILEAGIAEVVIGCIDPNRSVAGGGADSLRNRRVKVRTGLREQECKDLIADFLIWQTTARPYSILKLATTLDGKIATRDGQAAWISGEASRREVHRLRTWCGAVIVGGGTFRADNPMLTCRLPEYDGPQPLAVIVSRELPDPGKGSHLLSARPGQTVFWTTEAQSRSERATQLTELGVTVWGLPFLKSEPEALDLGAGLQLLRSDKGCLYTLTEGGGHLAGSMQRQGLVDELRIFQAMKVLGDEEARSAFAGRKALSMQDCWEFRTVEQGFFDTDLYLRLRAKE</sequence>
<keyword evidence="7 12" id="KW-0479">Metal-binding</keyword>
<dbReference type="Proteomes" id="UP000198635">
    <property type="component" value="Unassembled WGS sequence"/>
</dbReference>
<dbReference type="NCBIfam" id="TIGR00326">
    <property type="entry name" value="eubact_ribD"/>
    <property type="match status" value="1"/>
</dbReference>
<feature type="binding site" evidence="14">
    <location>
        <position position="158"/>
    </location>
    <ligand>
        <name>NADP(+)</name>
        <dbReference type="ChEBI" id="CHEBI:58349"/>
    </ligand>
</feature>
<dbReference type="GO" id="GO:0008270">
    <property type="term" value="F:zinc ion binding"/>
    <property type="evidence" value="ECO:0007669"/>
    <property type="project" value="InterPro"/>
</dbReference>
<evidence type="ECO:0000256" key="2">
    <source>
        <dbReference type="ARBA" id="ARBA00004882"/>
    </source>
</evidence>
<feature type="binding site" evidence="15">
    <location>
        <position position="79"/>
    </location>
    <ligand>
        <name>Zn(2+)</name>
        <dbReference type="ChEBI" id="CHEBI:29105"/>
        <note>catalytic</note>
    </ligand>
</feature>
<dbReference type="CDD" id="cd01284">
    <property type="entry name" value="Riboflavin_deaminase-reductase"/>
    <property type="match status" value="1"/>
</dbReference>
<feature type="domain" description="CMP/dCMP-type deaminase" evidence="16">
    <location>
        <begin position="2"/>
        <end position="127"/>
    </location>
</feature>
<keyword evidence="6 12" id="KW-0686">Riboflavin biosynthesis</keyword>
<evidence type="ECO:0000256" key="12">
    <source>
        <dbReference type="PIRNR" id="PIRNR006769"/>
    </source>
</evidence>
<feature type="binding site" evidence="14">
    <location>
        <position position="208"/>
    </location>
    <ligand>
        <name>substrate</name>
    </ligand>
</feature>
<dbReference type="InterPro" id="IPR016193">
    <property type="entry name" value="Cytidine_deaminase-like"/>
</dbReference>
<dbReference type="EMBL" id="FORX01000007">
    <property type="protein sequence ID" value="SFJ81027.1"/>
    <property type="molecule type" value="Genomic_DNA"/>
</dbReference>
<comment type="cofactor">
    <cofactor evidence="12 15">
        <name>Zn(2+)</name>
        <dbReference type="ChEBI" id="CHEBI:29105"/>
    </cofactor>
    <text evidence="12 15">Binds 1 zinc ion.</text>
</comment>
<feature type="binding site" evidence="14">
    <location>
        <position position="200"/>
    </location>
    <ligand>
        <name>NADP(+)</name>
        <dbReference type="ChEBI" id="CHEBI:58349"/>
    </ligand>
</feature>
<dbReference type="STRING" id="52560.SAMN04488082_107126"/>
<evidence type="ECO:0000313" key="18">
    <source>
        <dbReference type="Proteomes" id="UP000198635"/>
    </source>
</evidence>
<dbReference type="SUPFAM" id="SSF53597">
    <property type="entry name" value="Dihydrofolate reductase-like"/>
    <property type="match status" value="1"/>
</dbReference>
<organism evidence="17 18">
    <name type="scientific">Desulfomicrobium apsheronum</name>
    <dbReference type="NCBI Taxonomy" id="52560"/>
    <lineage>
        <taxon>Bacteria</taxon>
        <taxon>Pseudomonadati</taxon>
        <taxon>Thermodesulfobacteriota</taxon>
        <taxon>Desulfovibrionia</taxon>
        <taxon>Desulfovibrionales</taxon>
        <taxon>Desulfomicrobiaceae</taxon>
        <taxon>Desulfomicrobium</taxon>
    </lineage>
</organism>
<keyword evidence="11" id="KW-0511">Multifunctional enzyme</keyword>
<proteinExistence type="inferred from homology"/>
<name>A0A1I3UGW7_9BACT</name>
<comment type="similarity">
    <text evidence="5 12">In the C-terminal section; belongs to the HTP reductase family.</text>
</comment>
<evidence type="ECO:0000256" key="4">
    <source>
        <dbReference type="ARBA" id="ARBA00005259"/>
    </source>
</evidence>
<evidence type="ECO:0000256" key="13">
    <source>
        <dbReference type="PIRSR" id="PIRSR006769-1"/>
    </source>
</evidence>
<dbReference type="PROSITE" id="PS51747">
    <property type="entry name" value="CYT_DCMP_DEAMINASES_2"/>
    <property type="match status" value="1"/>
</dbReference>
<dbReference type="PANTHER" id="PTHR38011">
    <property type="entry name" value="DIHYDROFOLATE REDUCTASE FAMILY PROTEIN (AFU_ORTHOLOGUE AFUA_8G06820)"/>
    <property type="match status" value="1"/>
</dbReference>
<feature type="active site" description="Proton donor" evidence="13">
    <location>
        <position position="53"/>
    </location>
</feature>
<dbReference type="InterPro" id="IPR016192">
    <property type="entry name" value="APOBEC/CMP_deaminase_Zn-bd"/>
</dbReference>
<dbReference type="InterPro" id="IPR002125">
    <property type="entry name" value="CMP_dCMP_dom"/>
</dbReference>